<organism evidence="3 4">
    <name type="scientific">Propioniciclava soli</name>
    <dbReference type="NCBI Taxonomy" id="2775081"/>
    <lineage>
        <taxon>Bacteria</taxon>
        <taxon>Bacillati</taxon>
        <taxon>Actinomycetota</taxon>
        <taxon>Actinomycetes</taxon>
        <taxon>Propionibacteriales</taxon>
        <taxon>Propionibacteriaceae</taxon>
        <taxon>Propioniciclava</taxon>
    </lineage>
</organism>
<evidence type="ECO:0000256" key="1">
    <source>
        <dbReference type="SAM" id="MobiDB-lite"/>
    </source>
</evidence>
<dbReference type="PROSITE" id="PS51257">
    <property type="entry name" value="PROKAR_LIPOPROTEIN"/>
    <property type="match status" value="1"/>
</dbReference>
<dbReference type="InterPro" id="IPR006059">
    <property type="entry name" value="SBP"/>
</dbReference>
<feature type="compositionally biased region" description="Gly residues" evidence="1">
    <location>
        <begin position="33"/>
        <end position="46"/>
    </location>
</feature>
<reference evidence="3 4" key="1">
    <citation type="journal article" date="2023" name="Environ Microbiome">
        <title>A coral-associated actinobacterium mitigates coral bleaching under heat stress.</title>
        <authorList>
            <person name="Li J."/>
            <person name="Zou Y."/>
            <person name="Li Q."/>
            <person name="Zhang J."/>
            <person name="Bourne D.G."/>
            <person name="Lyu Y."/>
            <person name="Liu C."/>
            <person name="Zhang S."/>
        </authorList>
    </citation>
    <scope>NUCLEOTIDE SEQUENCE [LARGE SCALE GENOMIC DNA]</scope>
    <source>
        <strain evidence="3 4">SCSIO 13291</strain>
    </source>
</reference>
<name>A0ABZ3CC96_9ACTN</name>
<gene>
    <name evidence="3" type="ORF">PCC79_04105</name>
</gene>
<accession>A0ABZ3CC96</accession>
<dbReference type="SUPFAM" id="SSF53850">
    <property type="entry name" value="Periplasmic binding protein-like II"/>
    <property type="match status" value="1"/>
</dbReference>
<dbReference type="EMBL" id="CP115965">
    <property type="protein sequence ID" value="WZW99392.1"/>
    <property type="molecule type" value="Genomic_DNA"/>
</dbReference>
<dbReference type="InterPro" id="IPR006311">
    <property type="entry name" value="TAT_signal"/>
</dbReference>
<sequence>MSPVSRRTVLSTGGTLAALAAGGPLLASCGGNSAPGGTTGGGGAGSDGPVAAPTFRAPEGPEPDIAGDADIPDTFFSYPADPTVSVPEAPGDGQPVRILTQTFSPVTAQPPQNTAWANLNDKLGSALEIQQVPSGEYATVFATSLAGGQLPDMFFLAEQPDMPRMVEATCLDLSDHLAGDAILAYPNLAAIPSDCWEAGRYNGRLYGLPSPRGAMSSGVLYRRDDLLAAQGVAPEWDDFEGFFSLAQQLNDPRGGRWATTIVPGQYIKNMLGIPNFWQYDGTTMQSWWTAPQMEEALEAQRRWAEAGLMNPDAFASPNTKVWFSTGAAYFNPDSFSAWSQYFADPPEGFDIDVCQIPAFDGNGTGHLWMSFPSYGRAGINRNAADRVETLLKVANYFAAPFGTQEYLDVKMGQEGADYTFEGTDPIATSTGAANSALGIRYIADCRIANYLPGHEDSARKLDASIRELVPDAFRNDAVYLYSETVESDFASSAQMFNALEADIVQGRKQVSEWRPAADQWWADSGQQMAEELTEAYHAAGRG</sequence>
<dbReference type="RefSeq" id="WP_342373099.1">
    <property type="nucleotide sequence ID" value="NZ_CP115965.1"/>
</dbReference>
<evidence type="ECO:0000256" key="2">
    <source>
        <dbReference type="SAM" id="SignalP"/>
    </source>
</evidence>
<feature type="region of interest" description="Disordered" evidence="1">
    <location>
        <begin position="33"/>
        <end position="57"/>
    </location>
</feature>
<proteinExistence type="predicted"/>
<evidence type="ECO:0000313" key="3">
    <source>
        <dbReference type="EMBL" id="WZW99392.1"/>
    </source>
</evidence>
<dbReference type="Gene3D" id="3.40.190.10">
    <property type="entry name" value="Periplasmic binding protein-like II"/>
    <property type="match status" value="1"/>
</dbReference>
<feature type="chain" id="PRO_5046685415" evidence="2">
    <location>
        <begin position="21"/>
        <end position="542"/>
    </location>
</feature>
<dbReference type="PROSITE" id="PS51318">
    <property type="entry name" value="TAT"/>
    <property type="match status" value="1"/>
</dbReference>
<evidence type="ECO:0000313" key="4">
    <source>
        <dbReference type="Proteomes" id="UP001434337"/>
    </source>
</evidence>
<dbReference type="Pfam" id="PF01547">
    <property type="entry name" value="SBP_bac_1"/>
    <property type="match status" value="1"/>
</dbReference>
<dbReference type="Proteomes" id="UP001434337">
    <property type="component" value="Chromosome"/>
</dbReference>
<feature type="signal peptide" evidence="2">
    <location>
        <begin position="1"/>
        <end position="20"/>
    </location>
</feature>
<protein>
    <submittedName>
        <fullName evidence="3">Extracellular solute-binding protein</fullName>
    </submittedName>
</protein>
<keyword evidence="2" id="KW-0732">Signal</keyword>
<keyword evidence="4" id="KW-1185">Reference proteome</keyword>